<name>D9PMA9_9ZZZZ</name>
<proteinExistence type="predicted"/>
<protein>
    <submittedName>
        <fullName evidence="1">Uncharacterized protein</fullName>
    </submittedName>
</protein>
<sequence length="251" mass="27082">MIADPMPVECESSTRLAPGDGVAAATSLAFTMPNLEPVRSGSSYRFSRFEALAASLSRAGFIPNLKETALPLRGVPRAYRDDIDDRQVVAQAPAPGTRVTWQLGQPLPQMRVSYYGEHLDLPAGRCPYGSKSGIEYIVSLARMYEYSRGMDHIRRAGCAARVVAVTESRNVSDTRITAASVKRERDAARGTVSYYLALTLVRPQVADFAVTLTDRPRADWSAAGVAQRRAFTSQLGLGVDGRLTAGAPSTA</sequence>
<organism evidence="1">
    <name type="scientific">sediment metagenome</name>
    <dbReference type="NCBI Taxonomy" id="749907"/>
    <lineage>
        <taxon>unclassified sequences</taxon>
        <taxon>metagenomes</taxon>
        <taxon>ecological metagenomes</taxon>
    </lineage>
</organism>
<gene>
    <name evidence="1" type="ORF">LDC_2687</name>
</gene>
<accession>D9PMA9</accession>
<feature type="non-terminal residue" evidence="1">
    <location>
        <position position="251"/>
    </location>
</feature>
<comment type="caution">
    <text evidence="1">The sequence shown here is derived from an EMBL/GenBank/DDBJ whole genome shotgun (WGS) entry which is preliminary data.</text>
</comment>
<reference evidence="1" key="2">
    <citation type="journal article" date="2011" name="Microb. Ecol.">
        <title>Taxonomic and Functional Metagenomic Profiling of the Microbial Community in the Anoxic Sediment of a Sub-saline Shallow Lake (Laguna de Carrizo, Central Spain).</title>
        <authorList>
            <person name="Ferrer M."/>
            <person name="Guazzaroni M.E."/>
            <person name="Richter M."/>
            <person name="Garcia-Salamanca A."/>
            <person name="Yarza P."/>
            <person name="Suarez-Suarez A."/>
            <person name="Solano J."/>
            <person name="Alcaide M."/>
            <person name="van Dillewijn P."/>
            <person name="Molina-Henares M.A."/>
            <person name="Lopez-Cortes N."/>
            <person name="Al-Ramahi Y."/>
            <person name="Guerrero C."/>
            <person name="Acosta A."/>
            <person name="de Eugenio L.I."/>
            <person name="Martinez V."/>
            <person name="Marques S."/>
            <person name="Rojo F."/>
            <person name="Santero E."/>
            <person name="Genilloud O."/>
            <person name="Perez-Perez J."/>
            <person name="Rossello-Mora R."/>
            <person name="Ramos J.L."/>
        </authorList>
    </citation>
    <scope>NUCLEOTIDE SEQUENCE</scope>
</reference>
<evidence type="ECO:0000313" key="1">
    <source>
        <dbReference type="EMBL" id="EFK95309.1"/>
    </source>
</evidence>
<dbReference type="EMBL" id="ADZX01000812">
    <property type="protein sequence ID" value="EFK95309.1"/>
    <property type="molecule type" value="Genomic_DNA"/>
</dbReference>
<dbReference type="AlphaFoldDB" id="D9PMA9"/>
<reference evidence="1" key="1">
    <citation type="submission" date="2010-07" db="EMBL/GenBank/DDBJ databases">
        <authorList>
            <consortium name="CONSOLIDER consortium CSD2007-00005"/>
            <person name="Guazzaroni M.-E."/>
            <person name="Richter M."/>
            <person name="Garcia-Salamanca A."/>
            <person name="Yarza P."/>
            <person name="Ferrer M."/>
        </authorList>
    </citation>
    <scope>NUCLEOTIDE SEQUENCE</scope>
</reference>